<dbReference type="InterPro" id="IPR006684">
    <property type="entry name" value="YbgC/YbaW"/>
</dbReference>
<gene>
    <name evidence="3" type="ORF">AMD02_08430</name>
</gene>
<evidence type="ECO:0000313" key="3">
    <source>
        <dbReference type="EMBL" id="KOO38892.1"/>
    </source>
</evidence>
<dbReference type="PANTHER" id="PTHR31793">
    <property type="entry name" value="4-HYDROXYBENZOYL-COA THIOESTERASE FAMILY MEMBER"/>
    <property type="match status" value="1"/>
</dbReference>
<dbReference type="OMA" id="HGNYFRF"/>
<dbReference type="GeneID" id="87597828"/>
<dbReference type="NCBIfam" id="TIGR00051">
    <property type="entry name" value="YbgC/FadM family acyl-CoA thioesterase"/>
    <property type="match status" value="1"/>
</dbReference>
<dbReference type="Pfam" id="PF13279">
    <property type="entry name" value="4HBT_2"/>
    <property type="match status" value="1"/>
</dbReference>
<accession>A0A0M0KJW3</accession>
<comment type="caution">
    <text evidence="3">The sequence shown here is derived from an EMBL/GenBank/DDBJ whole genome shotgun (WGS) entry which is preliminary data.</text>
</comment>
<dbReference type="FunFam" id="3.10.129.10:FF:000026">
    <property type="entry name" value="Possible 4-hydroxybenzoyl-CoA thioesterase"/>
    <property type="match status" value="1"/>
</dbReference>
<dbReference type="AlphaFoldDB" id="A0A0M0KJW3"/>
<reference evidence="3" key="1">
    <citation type="submission" date="2015-08" db="EMBL/GenBank/DDBJ databases">
        <title>Complete DNA Sequence of Pseudomonas syringae pv. actinidiae, the Causal Agent of Kiwifruit Canker Disease.</title>
        <authorList>
            <person name="Rikkerink E.H.A."/>
            <person name="Fineran P.C."/>
        </authorList>
    </citation>
    <scope>NUCLEOTIDE SEQUENCE</scope>
    <source>
        <strain evidence="3">DSM 13666</strain>
    </source>
</reference>
<dbReference type="EMBL" id="LILD01000001">
    <property type="protein sequence ID" value="KOO38892.1"/>
    <property type="molecule type" value="Genomic_DNA"/>
</dbReference>
<dbReference type="RefSeq" id="WP_010898444.1">
    <property type="nucleotide sequence ID" value="NZ_CP040441.1"/>
</dbReference>
<dbReference type="Gene3D" id="3.10.129.10">
    <property type="entry name" value="Hotdog Thioesterase"/>
    <property type="match status" value="1"/>
</dbReference>
<dbReference type="SUPFAM" id="SSF54637">
    <property type="entry name" value="Thioesterase/thiol ester dehydrase-isomerase"/>
    <property type="match status" value="1"/>
</dbReference>
<sequence>MKRPFVTKTAIDVRYAETDQMGVVHHSNYFIWFELGRGELIKEMGFHYADMEKDGVLSPVADIHASYKRPVHYGETVTIHTWVEQYDGLRVVYGYEVVNGEGVTCVTGSSTHVCVKKDTFRPIAIRKHFPAWHEAYLRITASE</sequence>
<dbReference type="CDD" id="cd00586">
    <property type="entry name" value="4HBT"/>
    <property type="match status" value="1"/>
</dbReference>
<evidence type="ECO:0000256" key="2">
    <source>
        <dbReference type="ARBA" id="ARBA00022801"/>
    </source>
</evidence>
<proteinExistence type="inferred from homology"/>
<dbReference type="PATRIC" id="fig|136160.3.peg.2023"/>
<dbReference type="InterPro" id="IPR029069">
    <property type="entry name" value="HotDog_dom_sf"/>
</dbReference>
<name>A0A0M0KJW3_ALKHA</name>
<evidence type="ECO:0000256" key="1">
    <source>
        <dbReference type="ARBA" id="ARBA00005953"/>
    </source>
</evidence>
<protein>
    <submittedName>
        <fullName evidence="3">Uncharacterized protein</fullName>
    </submittedName>
</protein>
<keyword evidence="2" id="KW-0378">Hydrolase</keyword>
<dbReference type="GO" id="GO:0047617">
    <property type="term" value="F:fatty acyl-CoA hydrolase activity"/>
    <property type="evidence" value="ECO:0007669"/>
    <property type="project" value="TreeGrafter"/>
</dbReference>
<comment type="similarity">
    <text evidence="1">Belongs to the 4-hydroxybenzoyl-CoA thioesterase family.</text>
</comment>
<dbReference type="InterPro" id="IPR050563">
    <property type="entry name" value="4-hydroxybenzoyl-CoA_TE"/>
</dbReference>
<organism evidence="3">
    <name type="scientific">Halalkalibacterium halodurans</name>
    <name type="common">Bacillus halodurans</name>
    <dbReference type="NCBI Taxonomy" id="86665"/>
    <lineage>
        <taxon>Bacteria</taxon>
        <taxon>Bacillati</taxon>
        <taxon>Bacillota</taxon>
        <taxon>Bacilli</taxon>
        <taxon>Bacillales</taxon>
        <taxon>Bacillaceae</taxon>
        <taxon>Halalkalibacterium (ex Joshi et al. 2022)</taxon>
    </lineage>
</organism>
<dbReference type="PANTHER" id="PTHR31793:SF27">
    <property type="entry name" value="NOVEL THIOESTERASE SUPERFAMILY DOMAIN AND SAPOSIN A-TYPE DOMAIN CONTAINING PROTEIN (0610012H03RIK)"/>
    <property type="match status" value="1"/>
</dbReference>
<dbReference type="PIRSF" id="PIRSF003230">
    <property type="entry name" value="YbgC"/>
    <property type="match status" value="1"/>
</dbReference>